<sequence length="219" mass="24052">MRRMTVAPDPWHHYGRVRAARDRAVPAYFRRDRGQESGPGAEGLVSRTEAWSQNSVPGPPGTRRTWSRTTARRGRGGRRLAGAARPGPRPVRPSRPAPAWQGGRLRRAVQRHRRRRLHRAPDPAPGGVRGAPARWAAGVRHPRAPPGRRARPAPGVGILARTPGAVWVSMRGWVLREGAWQGPWRRRGSPASVRRSRGPPAHGPRAAGTLLVAAHRPTD</sequence>
<evidence type="ECO:0000313" key="4">
    <source>
        <dbReference type="Proteomes" id="UP000480804"/>
    </source>
</evidence>
<name>A0A8H9HBI0_9ACTN</name>
<proteinExistence type="predicted"/>
<feature type="region of interest" description="Disordered" evidence="1">
    <location>
        <begin position="179"/>
        <end position="207"/>
    </location>
</feature>
<accession>A0A8H9HBI0</accession>
<dbReference type="EMBL" id="BLLO01000020">
    <property type="protein sequence ID" value="GFH79324.1"/>
    <property type="molecule type" value="Genomic_DNA"/>
</dbReference>
<gene>
    <name evidence="3" type="ORF">GCM10010227_04250</name>
    <name evidence="2" type="ORF">Sgou_39940</name>
</gene>
<evidence type="ECO:0000313" key="3">
    <source>
        <dbReference type="EMBL" id="GGU54298.1"/>
    </source>
</evidence>
<keyword evidence="4" id="KW-1185">Reference proteome</keyword>
<organism evidence="3 5">
    <name type="scientific">Streptomyces gougerotii</name>
    <dbReference type="NCBI Taxonomy" id="53448"/>
    <lineage>
        <taxon>Bacteria</taxon>
        <taxon>Bacillati</taxon>
        <taxon>Actinomycetota</taxon>
        <taxon>Actinomycetes</taxon>
        <taxon>Kitasatosporales</taxon>
        <taxon>Streptomycetaceae</taxon>
        <taxon>Streptomyces</taxon>
        <taxon>Streptomyces diastaticus group</taxon>
    </lineage>
</organism>
<reference evidence="2 4" key="2">
    <citation type="submission" date="2020-02" db="EMBL/GenBank/DDBJ databases">
        <title>Whole genome shotgun sequence of Streptomyces gougerotii NBRC 13043.</title>
        <authorList>
            <person name="Ichikawa N."/>
            <person name="Komaki H."/>
            <person name="Tamura T."/>
        </authorList>
    </citation>
    <scope>NUCLEOTIDE SEQUENCE [LARGE SCALE GENOMIC DNA]</scope>
    <source>
        <strain evidence="2 4">NBRC 13043</strain>
    </source>
</reference>
<dbReference type="Proteomes" id="UP000480804">
    <property type="component" value="Unassembled WGS sequence"/>
</dbReference>
<reference evidence="3" key="1">
    <citation type="journal article" date="2014" name="Int. J. Syst. Evol. Microbiol.">
        <title>Complete genome sequence of Corynebacterium casei LMG S-19264T (=DSM 44701T), isolated from a smear-ripened cheese.</title>
        <authorList>
            <consortium name="US DOE Joint Genome Institute (JGI-PGF)"/>
            <person name="Walter F."/>
            <person name="Albersmeier A."/>
            <person name="Kalinowski J."/>
            <person name="Ruckert C."/>
        </authorList>
    </citation>
    <scope>NUCLEOTIDE SEQUENCE</scope>
    <source>
        <strain evidence="3">JCM 4136</strain>
    </source>
</reference>
<feature type="region of interest" description="Disordered" evidence="1">
    <location>
        <begin position="29"/>
        <end position="132"/>
    </location>
</feature>
<evidence type="ECO:0000313" key="5">
    <source>
        <dbReference type="Proteomes" id="UP000660975"/>
    </source>
</evidence>
<dbReference type="AlphaFoldDB" id="A0A8H9HBI0"/>
<feature type="compositionally biased region" description="Basic residues" evidence="1">
    <location>
        <begin position="104"/>
        <end position="118"/>
    </location>
</feature>
<evidence type="ECO:0000256" key="1">
    <source>
        <dbReference type="SAM" id="MobiDB-lite"/>
    </source>
</evidence>
<dbReference type="Proteomes" id="UP000660975">
    <property type="component" value="Unassembled WGS sequence"/>
</dbReference>
<dbReference type="EMBL" id="BMSC01000001">
    <property type="protein sequence ID" value="GGU54298.1"/>
    <property type="molecule type" value="Genomic_DNA"/>
</dbReference>
<evidence type="ECO:0000313" key="2">
    <source>
        <dbReference type="EMBL" id="GFH79324.1"/>
    </source>
</evidence>
<feature type="compositionally biased region" description="Pro residues" evidence="1">
    <location>
        <begin position="87"/>
        <end position="96"/>
    </location>
</feature>
<reference evidence="3" key="3">
    <citation type="submission" date="2020-09" db="EMBL/GenBank/DDBJ databases">
        <authorList>
            <person name="Sun Q."/>
            <person name="Ohkuma M."/>
        </authorList>
    </citation>
    <scope>NUCLEOTIDE SEQUENCE</scope>
    <source>
        <strain evidence="3">JCM 4136</strain>
    </source>
</reference>
<protein>
    <submittedName>
        <fullName evidence="3">Uncharacterized protein</fullName>
    </submittedName>
</protein>
<comment type="caution">
    <text evidence="3">The sequence shown here is derived from an EMBL/GenBank/DDBJ whole genome shotgun (WGS) entry which is preliminary data.</text>
</comment>